<protein>
    <recommendedName>
        <fullName evidence="3">F-box domain-containing protein</fullName>
    </recommendedName>
</protein>
<feature type="non-terminal residue" evidence="1">
    <location>
        <position position="1"/>
    </location>
</feature>
<gene>
    <name evidence="1" type="ORF">FB45DRAFT_706893</name>
</gene>
<evidence type="ECO:0000313" key="1">
    <source>
        <dbReference type="EMBL" id="KAJ7628883.1"/>
    </source>
</evidence>
<organism evidence="1 2">
    <name type="scientific">Roridomyces roridus</name>
    <dbReference type="NCBI Taxonomy" id="1738132"/>
    <lineage>
        <taxon>Eukaryota</taxon>
        <taxon>Fungi</taxon>
        <taxon>Dikarya</taxon>
        <taxon>Basidiomycota</taxon>
        <taxon>Agaricomycotina</taxon>
        <taxon>Agaricomycetes</taxon>
        <taxon>Agaricomycetidae</taxon>
        <taxon>Agaricales</taxon>
        <taxon>Marasmiineae</taxon>
        <taxon>Mycenaceae</taxon>
        <taxon>Roridomyces</taxon>
    </lineage>
</organism>
<dbReference type="Proteomes" id="UP001221142">
    <property type="component" value="Unassembled WGS sequence"/>
</dbReference>
<comment type="caution">
    <text evidence="1">The sequence shown here is derived from an EMBL/GenBank/DDBJ whole genome shotgun (WGS) entry which is preliminary data.</text>
</comment>
<evidence type="ECO:0000313" key="2">
    <source>
        <dbReference type="Proteomes" id="UP001221142"/>
    </source>
</evidence>
<proteinExistence type="predicted"/>
<dbReference type="AlphaFoldDB" id="A0AAD7FNF5"/>
<keyword evidence="2" id="KW-1185">Reference proteome</keyword>
<dbReference type="EMBL" id="JARKIF010000010">
    <property type="protein sequence ID" value="KAJ7628883.1"/>
    <property type="molecule type" value="Genomic_DNA"/>
</dbReference>
<accession>A0AAD7FNF5</accession>
<name>A0AAD7FNF5_9AGAR</name>
<reference evidence="1" key="1">
    <citation type="submission" date="2023-03" db="EMBL/GenBank/DDBJ databases">
        <title>Massive genome expansion in bonnet fungi (Mycena s.s.) driven by repeated elements and novel gene families across ecological guilds.</title>
        <authorList>
            <consortium name="Lawrence Berkeley National Laboratory"/>
            <person name="Harder C.B."/>
            <person name="Miyauchi S."/>
            <person name="Viragh M."/>
            <person name="Kuo A."/>
            <person name="Thoen E."/>
            <person name="Andreopoulos B."/>
            <person name="Lu D."/>
            <person name="Skrede I."/>
            <person name="Drula E."/>
            <person name="Henrissat B."/>
            <person name="Morin E."/>
            <person name="Kohler A."/>
            <person name="Barry K."/>
            <person name="LaButti K."/>
            <person name="Morin E."/>
            <person name="Salamov A."/>
            <person name="Lipzen A."/>
            <person name="Mereny Z."/>
            <person name="Hegedus B."/>
            <person name="Baldrian P."/>
            <person name="Stursova M."/>
            <person name="Weitz H."/>
            <person name="Taylor A."/>
            <person name="Grigoriev I.V."/>
            <person name="Nagy L.G."/>
            <person name="Martin F."/>
            <person name="Kauserud H."/>
        </authorList>
    </citation>
    <scope>NUCLEOTIDE SEQUENCE</scope>
    <source>
        <strain evidence="1">9284</strain>
    </source>
</reference>
<sequence length="207" mass="23165">LVAALDAERDQLQAELDAVVYPVLSVPAELTTLIFVHSLPSAHFNQPSPLECPLLLTQICRQWRAIAVGTAELWASVAICSARPTSVELFEMWLTRSGVSPLRISLFEPNRMHASRLVNACLQHADRWEDIQLLLPDETLLGLLRDMPRLPLLRKIGMQYSGEGYKDADLESLTLRDAPLLDTAMIERGRGVELKFGLPWNQLSSLK</sequence>
<feature type="non-terminal residue" evidence="1">
    <location>
        <position position="207"/>
    </location>
</feature>
<evidence type="ECO:0008006" key="3">
    <source>
        <dbReference type="Google" id="ProtNLM"/>
    </source>
</evidence>